<dbReference type="EMBL" id="JBHSMU010000004">
    <property type="protein sequence ID" value="MFC5458948.1"/>
    <property type="molecule type" value="Genomic_DNA"/>
</dbReference>
<dbReference type="RefSeq" id="WP_379780302.1">
    <property type="nucleotide sequence ID" value="NZ_JBHSMU010000004.1"/>
</dbReference>
<dbReference type="SUPFAM" id="SSF63829">
    <property type="entry name" value="Calcium-dependent phosphotriesterase"/>
    <property type="match status" value="1"/>
</dbReference>
<dbReference type="InterPro" id="IPR011042">
    <property type="entry name" value="6-blade_b-propeller_TolB-like"/>
</dbReference>
<keyword evidence="2" id="KW-1185">Reference proteome</keyword>
<evidence type="ECO:0000313" key="1">
    <source>
        <dbReference type="EMBL" id="MFC5458948.1"/>
    </source>
</evidence>
<dbReference type="SUPFAM" id="SSF63825">
    <property type="entry name" value="YWTD domain"/>
    <property type="match status" value="1"/>
</dbReference>
<dbReference type="SUPFAM" id="SSF101898">
    <property type="entry name" value="NHL repeat"/>
    <property type="match status" value="1"/>
</dbReference>
<sequence>MNTKRIIKPMEIALAVAVLGLMGGCGGGGGGGDGGSSGTTPPTGVTPPTAIQFGLGGTVTGLAPGTAVTLANGTETVQVANNGTFTFGTKLNAGTAFNIKATPTGGYTCRVTEGTGTIAAADSTKTAVACAPVLLAGTITALQEPQGVAADTAGNLYVLDGGPHAILKIAPSGAVTTLAGGSGKPGLVDGQGAAARFRFGFASDVLVDPQGNLFVSDDCNGAIRKVTPGGLVTTLAGNGSAVCNNVAPATPSISADGTGNAARFERPQRMVFDGQGGVFVLDAAARASVRRVTAAGVVTTTTYATPSGLTAPPSFYGIARGNDGTLYFSDFESRIWKDVGGTLVLHAGGASGVPLDGTGAQARFGALTDMVVGTDGNLYVGDASMVRRVTPAGVVTTLAGSMTRGFADGVGTAARFSSVRSIGFDGTNVIVLDNDQGALRRVSMDGTVSTLSATPALRGHVDGVGAAARFNWSSSLSADADGSLYVADSIAHVVRKTTPDGNVTTIAGRAGIAGVTDSAAGVPLFNEPLSVAAGRDGSIWVAQTVGLRRILNGTVTTVDRDLRANNLFVEADGNAVVTSNGQVPGNGLVQRVTPAGAKTELVNKAKIEALLKTTVARFAPQSVVADAAGNLYISDTGTVAVYKLTKAGELSVFAGTPLKEAGDVEGAAGTATLGFYEVEYMTIDEAGNLYLSGQGGVRKISPTGVVSSPAFDWGNASIGAVTYAKGRLYGMTRYAILQSDTK</sequence>
<dbReference type="PROSITE" id="PS51257">
    <property type="entry name" value="PROKAR_LIPOPROTEIN"/>
    <property type="match status" value="1"/>
</dbReference>
<dbReference type="PANTHER" id="PTHR13833">
    <property type="match status" value="1"/>
</dbReference>
<evidence type="ECO:0008006" key="3">
    <source>
        <dbReference type="Google" id="ProtNLM"/>
    </source>
</evidence>
<dbReference type="Gene3D" id="2.120.10.30">
    <property type="entry name" value="TolB, C-terminal domain"/>
    <property type="match status" value="5"/>
</dbReference>
<dbReference type="PANTHER" id="PTHR13833:SF71">
    <property type="entry name" value="NHL DOMAIN-CONTAINING PROTEIN"/>
    <property type="match status" value="1"/>
</dbReference>
<accession>A0ABW0L1U9</accession>
<evidence type="ECO:0000313" key="2">
    <source>
        <dbReference type="Proteomes" id="UP001596050"/>
    </source>
</evidence>
<comment type="caution">
    <text evidence="1">The sequence shown here is derived from an EMBL/GenBank/DDBJ whole genome shotgun (WGS) entry which is preliminary data.</text>
</comment>
<proteinExistence type="predicted"/>
<protein>
    <recommendedName>
        <fullName evidence="3">SMP-30/Gluconolactonase/LRE-like region domain-containing protein</fullName>
    </recommendedName>
</protein>
<reference evidence="2" key="1">
    <citation type="journal article" date="2019" name="Int. J. Syst. Evol. Microbiol.">
        <title>The Global Catalogue of Microorganisms (GCM) 10K type strain sequencing project: providing services to taxonomists for standard genome sequencing and annotation.</title>
        <authorList>
            <consortium name="The Broad Institute Genomics Platform"/>
            <consortium name="The Broad Institute Genome Sequencing Center for Infectious Disease"/>
            <person name="Wu L."/>
            <person name="Ma J."/>
        </authorList>
    </citation>
    <scope>NUCLEOTIDE SEQUENCE [LARGE SCALE GENOMIC DNA]</scope>
    <source>
        <strain evidence="2">KACC 12649</strain>
    </source>
</reference>
<organism evidence="1 2">
    <name type="scientific">Massilia niabensis</name>
    <dbReference type="NCBI Taxonomy" id="544910"/>
    <lineage>
        <taxon>Bacteria</taxon>
        <taxon>Pseudomonadati</taxon>
        <taxon>Pseudomonadota</taxon>
        <taxon>Betaproteobacteria</taxon>
        <taxon>Burkholderiales</taxon>
        <taxon>Oxalobacteraceae</taxon>
        <taxon>Telluria group</taxon>
        <taxon>Massilia</taxon>
    </lineage>
</organism>
<gene>
    <name evidence="1" type="ORF">ACFPN5_03885</name>
</gene>
<dbReference type="Proteomes" id="UP001596050">
    <property type="component" value="Unassembled WGS sequence"/>
</dbReference>
<name>A0ABW0L1U9_9BURK</name>